<sequence length="132" mass="15144">MINFEEILNEKVNGILATIGEDGPQTRVIQSLWAENNKVYFCTGAQKDVFKQLVSNPTASYCVENKFSPVLSVNGKVTFVEEIEYKERAFEILPMLVNLYETPTNPNFKVFYIDIKQVKTFSYAEGPKEYKL</sequence>
<dbReference type="PANTHER" id="PTHR34818:SF1">
    <property type="entry name" value="PROTEIN BLI-3"/>
    <property type="match status" value="1"/>
</dbReference>
<evidence type="ECO:0000259" key="1">
    <source>
        <dbReference type="Pfam" id="PF01243"/>
    </source>
</evidence>
<evidence type="ECO:0000313" key="2">
    <source>
        <dbReference type="EMBL" id="AJH00185.1"/>
    </source>
</evidence>
<dbReference type="EMBL" id="CP010086">
    <property type="protein sequence ID" value="AJH00185.1"/>
    <property type="molecule type" value="Genomic_DNA"/>
</dbReference>
<proteinExistence type="predicted"/>
<dbReference type="PANTHER" id="PTHR34818">
    <property type="entry name" value="PROTEIN BLI-3"/>
    <property type="match status" value="1"/>
</dbReference>
<reference evidence="3" key="1">
    <citation type="submission" date="2014-12" db="EMBL/GenBank/DDBJ databases">
        <title>Genome sequence of Clostridium beijerinckii strain 59B.</title>
        <authorList>
            <person name="Little G.T."/>
            <person name="Minton N.P."/>
        </authorList>
    </citation>
    <scope>NUCLEOTIDE SEQUENCE [LARGE SCALE GENOMIC DNA]</scope>
    <source>
        <strain evidence="3">59B</strain>
    </source>
</reference>
<dbReference type="Gene3D" id="2.30.110.10">
    <property type="entry name" value="Electron Transport, Fmn-binding Protein, Chain A"/>
    <property type="match status" value="1"/>
</dbReference>
<dbReference type="InterPro" id="IPR052917">
    <property type="entry name" value="Stress-Dev_Protein"/>
</dbReference>
<dbReference type="KEGG" id="cbei:LF65_03628"/>
<dbReference type="OrthoDB" id="9792542at2"/>
<feature type="domain" description="Pyridoxamine 5'-phosphate oxidase N-terminal" evidence="1">
    <location>
        <begin position="4"/>
        <end position="120"/>
    </location>
</feature>
<dbReference type="SUPFAM" id="SSF50475">
    <property type="entry name" value="FMN-binding split barrel"/>
    <property type="match status" value="1"/>
</dbReference>
<name>A0A0B5QDB7_CLOBE</name>
<dbReference type="Proteomes" id="UP000031866">
    <property type="component" value="Chromosome"/>
</dbReference>
<dbReference type="AlphaFoldDB" id="A0A0B5QDB7"/>
<dbReference type="RefSeq" id="WP_041897816.1">
    <property type="nucleotide sequence ID" value="NZ_CP010086.2"/>
</dbReference>
<dbReference type="InterPro" id="IPR011576">
    <property type="entry name" value="Pyridox_Oxase_N"/>
</dbReference>
<gene>
    <name evidence="2" type="ORF">LF65_03628</name>
</gene>
<dbReference type="InterPro" id="IPR012349">
    <property type="entry name" value="Split_barrel_FMN-bd"/>
</dbReference>
<dbReference type="Pfam" id="PF01243">
    <property type="entry name" value="PNPOx_N"/>
    <property type="match status" value="1"/>
</dbReference>
<protein>
    <recommendedName>
        <fullName evidence="1">Pyridoxamine 5'-phosphate oxidase N-terminal domain-containing protein</fullName>
    </recommendedName>
</protein>
<accession>A0A0B5QDB7</accession>
<organism evidence="2 3">
    <name type="scientific">Clostridium beijerinckii</name>
    <name type="common">Clostridium MP</name>
    <dbReference type="NCBI Taxonomy" id="1520"/>
    <lineage>
        <taxon>Bacteria</taxon>
        <taxon>Bacillati</taxon>
        <taxon>Bacillota</taxon>
        <taxon>Clostridia</taxon>
        <taxon>Eubacteriales</taxon>
        <taxon>Clostridiaceae</taxon>
        <taxon>Clostridium</taxon>
    </lineage>
</organism>
<evidence type="ECO:0000313" key="3">
    <source>
        <dbReference type="Proteomes" id="UP000031866"/>
    </source>
</evidence>